<dbReference type="Pfam" id="PF17656">
    <property type="entry name" value="ChapFlgA_N"/>
    <property type="match status" value="1"/>
</dbReference>
<evidence type="ECO:0000313" key="9">
    <source>
        <dbReference type="EMBL" id="OPX56532.1"/>
    </source>
</evidence>
<proteinExistence type="inferred from homology"/>
<dbReference type="InterPro" id="IPR041231">
    <property type="entry name" value="FlgA_N"/>
</dbReference>
<dbReference type="InterPro" id="IPR039246">
    <property type="entry name" value="Flagellar_FlgA"/>
</dbReference>
<evidence type="ECO:0000256" key="3">
    <source>
        <dbReference type="ARBA" id="ARBA00014754"/>
    </source>
</evidence>
<evidence type="ECO:0000256" key="7">
    <source>
        <dbReference type="RuleBase" id="RU362063"/>
    </source>
</evidence>
<evidence type="ECO:0000256" key="2">
    <source>
        <dbReference type="ARBA" id="ARBA00010474"/>
    </source>
</evidence>
<dbReference type="InterPro" id="IPR017585">
    <property type="entry name" value="SAF_FlgA"/>
</dbReference>
<dbReference type="Pfam" id="PF13144">
    <property type="entry name" value="ChapFlgA"/>
    <property type="match status" value="1"/>
</dbReference>
<keyword evidence="9" id="KW-0966">Cell projection</keyword>
<evidence type="ECO:0000256" key="4">
    <source>
        <dbReference type="ARBA" id="ARBA00022729"/>
    </source>
</evidence>
<dbReference type="Proteomes" id="UP000191418">
    <property type="component" value="Unassembled WGS sequence"/>
</dbReference>
<sequence length="237" mass="26113">MLLKYLLGLYLVMLSLCQSVWAVEDDPLFESQASLEQAIKAYLEPQFTSLKGARFELEINNIDPRLRLGKCQVPLELNPLGRNELRGKMNIKITCTSPLWGIFIPVQVNSFEPVVVSLVSLPRDTVISASILGLREMETSALNYTFFRSIDQVVGTTAARSIQANSVIFTNMVKAAEAVRNGDNVIIKATAGSLTVRIKGQALQDGAIGEQIQVRNTQSRRIIRAIVIAPGQVEVPM</sequence>
<evidence type="ECO:0000256" key="5">
    <source>
        <dbReference type="ARBA" id="ARBA00022764"/>
    </source>
</evidence>
<feature type="domain" description="SAF" evidence="8">
    <location>
        <begin position="112"/>
        <end position="174"/>
    </location>
</feature>
<keyword evidence="4" id="KW-0732">Signal</keyword>
<dbReference type="PANTHER" id="PTHR36307:SF1">
    <property type="entry name" value="FLAGELLA BASAL BODY P-RING FORMATION PROTEIN FLGA"/>
    <property type="match status" value="1"/>
</dbReference>
<organism evidence="9 10">
    <name type="scientific">Oceanospirillum multiglobuliferum</name>
    <dbReference type="NCBI Taxonomy" id="64969"/>
    <lineage>
        <taxon>Bacteria</taxon>
        <taxon>Pseudomonadati</taxon>
        <taxon>Pseudomonadota</taxon>
        <taxon>Gammaproteobacteria</taxon>
        <taxon>Oceanospirillales</taxon>
        <taxon>Oceanospirillaceae</taxon>
        <taxon>Oceanospirillum</taxon>
    </lineage>
</organism>
<protein>
    <recommendedName>
        <fullName evidence="3 7">Flagella basal body P-ring formation protein FlgA</fullName>
    </recommendedName>
</protein>
<dbReference type="NCBIfam" id="TIGR03170">
    <property type="entry name" value="flgA_cterm"/>
    <property type="match status" value="1"/>
</dbReference>
<comment type="caution">
    <text evidence="9">The sequence shown here is derived from an EMBL/GenBank/DDBJ whole genome shotgun (WGS) entry which is preliminary data.</text>
</comment>
<dbReference type="GO" id="GO:0042597">
    <property type="term" value="C:periplasmic space"/>
    <property type="evidence" value="ECO:0007669"/>
    <property type="project" value="UniProtKB-SubCell"/>
</dbReference>
<evidence type="ECO:0000313" key="10">
    <source>
        <dbReference type="Proteomes" id="UP000191418"/>
    </source>
</evidence>
<comment type="function">
    <text evidence="6 7">Involved in the assembly process of the P-ring formation. It may associate with FlgF on the rod constituting a structure essential for the P-ring assembly or may act as a modulator protein for the P-ring assembly.</text>
</comment>
<dbReference type="OrthoDB" id="1669037at2"/>
<evidence type="ECO:0000259" key="8">
    <source>
        <dbReference type="SMART" id="SM00858"/>
    </source>
</evidence>
<keyword evidence="5 7" id="KW-0574">Periplasm</keyword>
<dbReference type="Gene3D" id="3.90.1210.10">
    <property type="entry name" value="Antifreeze-like/N-acetylneuraminic acid synthase C-terminal domain"/>
    <property type="match status" value="1"/>
</dbReference>
<dbReference type="GO" id="GO:0044780">
    <property type="term" value="P:bacterial-type flagellum assembly"/>
    <property type="evidence" value="ECO:0007669"/>
    <property type="project" value="InterPro"/>
</dbReference>
<name>A0A1T4QBT5_9GAMM</name>
<evidence type="ECO:0000256" key="1">
    <source>
        <dbReference type="ARBA" id="ARBA00004418"/>
    </source>
</evidence>
<comment type="subcellular location">
    <subcellularLocation>
        <location evidence="1 7">Periplasm</location>
    </subcellularLocation>
</comment>
<gene>
    <name evidence="9" type="ORF">BTE48_03670</name>
</gene>
<keyword evidence="7" id="KW-1005">Bacterial flagellum biogenesis</keyword>
<dbReference type="InterPro" id="IPR013974">
    <property type="entry name" value="SAF"/>
</dbReference>
<reference evidence="9 10" key="1">
    <citation type="submission" date="2017-01" db="EMBL/GenBank/DDBJ databases">
        <title>Genome Sequencing of a Marine Spirillum, Oceanospirillum multiglobuliferum ATCC 33336, from Japan.</title>
        <authorList>
            <person name="Carney J.G."/>
            <person name="Trachtenberg A.M."/>
            <person name="Rheaume B.A."/>
            <person name="Linnane J.D."/>
            <person name="Pitts N.L."/>
            <person name="Mykles D.L."/>
            <person name="Maclea K.S."/>
        </authorList>
    </citation>
    <scope>NUCLEOTIDE SEQUENCE [LARGE SCALE GENOMIC DNA]</scope>
    <source>
        <strain evidence="9 10">ATCC 33336</strain>
    </source>
</reference>
<dbReference type="AlphaFoldDB" id="A0A1T4QBT5"/>
<dbReference type="EMBL" id="MTSM01000003">
    <property type="protein sequence ID" value="OPX56532.1"/>
    <property type="molecule type" value="Genomic_DNA"/>
</dbReference>
<dbReference type="PANTHER" id="PTHR36307">
    <property type="entry name" value="FLAGELLA BASAL BODY P-RING FORMATION PROTEIN FLGA"/>
    <property type="match status" value="1"/>
</dbReference>
<keyword evidence="9" id="KW-0282">Flagellum</keyword>
<dbReference type="RefSeq" id="WP_078745427.1">
    <property type="nucleotide sequence ID" value="NZ_FUXG01000011.1"/>
</dbReference>
<dbReference type="STRING" id="64969.SAMN02745127_01828"/>
<evidence type="ECO:0000256" key="6">
    <source>
        <dbReference type="ARBA" id="ARBA00025643"/>
    </source>
</evidence>
<keyword evidence="9" id="KW-0969">Cilium</keyword>
<keyword evidence="10" id="KW-1185">Reference proteome</keyword>
<accession>A0A1T4QBT5</accession>
<comment type="similarity">
    <text evidence="2 7">Belongs to the FlgA family.</text>
</comment>
<dbReference type="SMART" id="SM00858">
    <property type="entry name" value="SAF"/>
    <property type="match status" value="1"/>
</dbReference>
<dbReference type="CDD" id="cd11614">
    <property type="entry name" value="SAF_CpaB_FlgA_like"/>
    <property type="match status" value="1"/>
</dbReference>
<dbReference type="Gene3D" id="2.30.30.760">
    <property type="match status" value="1"/>
</dbReference>